<accession>A0AAE0FSG5</accession>
<gene>
    <name evidence="2" type="ORF">CYMTET_26246</name>
</gene>
<feature type="compositionally biased region" description="Polar residues" evidence="1">
    <location>
        <begin position="34"/>
        <end position="46"/>
    </location>
</feature>
<dbReference type="Proteomes" id="UP001190700">
    <property type="component" value="Unassembled WGS sequence"/>
</dbReference>
<protein>
    <submittedName>
        <fullName evidence="2">Uncharacterized protein</fullName>
    </submittedName>
</protein>
<reference evidence="2 3" key="1">
    <citation type="journal article" date="2015" name="Genome Biol. Evol.">
        <title>Comparative Genomics of a Bacterivorous Green Alga Reveals Evolutionary Causalities and Consequences of Phago-Mixotrophic Mode of Nutrition.</title>
        <authorList>
            <person name="Burns J.A."/>
            <person name="Paasch A."/>
            <person name="Narechania A."/>
            <person name="Kim E."/>
        </authorList>
    </citation>
    <scope>NUCLEOTIDE SEQUENCE [LARGE SCALE GENOMIC DNA]</scope>
    <source>
        <strain evidence="2 3">PLY_AMNH</strain>
    </source>
</reference>
<dbReference type="AlphaFoldDB" id="A0AAE0FSG5"/>
<feature type="region of interest" description="Disordered" evidence="1">
    <location>
        <begin position="18"/>
        <end position="57"/>
    </location>
</feature>
<proteinExistence type="predicted"/>
<name>A0AAE0FSG5_9CHLO</name>
<evidence type="ECO:0000256" key="1">
    <source>
        <dbReference type="SAM" id="MobiDB-lite"/>
    </source>
</evidence>
<comment type="caution">
    <text evidence="2">The sequence shown here is derived from an EMBL/GenBank/DDBJ whole genome shotgun (WGS) entry which is preliminary data.</text>
</comment>
<feature type="non-terminal residue" evidence="2">
    <location>
        <position position="1"/>
    </location>
</feature>
<organism evidence="2 3">
    <name type="scientific">Cymbomonas tetramitiformis</name>
    <dbReference type="NCBI Taxonomy" id="36881"/>
    <lineage>
        <taxon>Eukaryota</taxon>
        <taxon>Viridiplantae</taxon>
        <taxon>Chlorophyta</taxon>
        <taxon>Pyramimonadophyceae</taxon>
        <taxon>Pyramimonadales</taxon>
        <taxon>Pyramimonadaceae</taxon>
        <taxon>Cymbomonas</taxon>
    </lineage>
</organism>
<dbReference type="EMBL" id="LGRX02014184">
    <property type="protein sequence ID" value="KAK3265044.1"/>
    <property type="molecule type" value="Genomic_DNA"/>
</dbReference>
<evidence type="ECO:0000313" key="2">
    <source>
        <dbReference type="EMBL" id="KAK3265044.1"/>
    </source>
</evidence>
<sequence>EHALPWMEVLGACRPLDGGSVPSRPTGVTVKPIRTSTGSCSPTVGSPTAGGRSPTSFVESPAPLRVIPTFRNSSLLPVQVLQSDDEETLDFDLESIAENGSRSSALESSTKMLTEVLQLEVRLACNFSDGMAKHDVSLLELEKLVDMKLKMQSLQQTKRGKDVDVDATIQVKEEEIKEAGANLLSSLSQAESLQRNRHKHLNESLTTLVCILESIGKPVGLADNIANLHIGNAQQCEVMIAEAVQAYQTWQGNFLAAMKPAMDVTDTLLVKLYDSIQQEKEKLVSHSPLVEVGLQATGNLLSAAEALMHWLQAERAHRIFEHTRTLRRDALLSLSLLPGLPLPLLLLPNATGALASECSRGRLECAESEFERRVFFG</sequence>
<evidence type="ECO:0000313" key="3">
    <source>
        <dbReference type="Proteomes" id="UP001190700"/>
    </source>
</evidence>
<keyword evidence="3" id="KW-1185">Reference proteome</keyword>